<accession>A0A5N5FT87</accession>
<reference evidence="1 2" key="1">
    <citation type="submission" date="2019-09" db="EMBL/GenBank/DDBJ databases">
        <authorList>
            <person name="Ou C."/>
        </authorList>
    </citation>
    <scope>NUCLEOTIDE SEQUENCE [LARGE SCALE GENOMIC DNA]</scope>
    <source>
        <strain evidence="1">S2</strain>
        <tissue evidence="1">Leaf</tissue>
    </source>
</reference>
<evidence type="ECO:0000313" key="1">
    <source>
        <dbReference type="EMBL" id="KAB2601484.1"/>
    </source>
</evidence>
<reference evidence="2" key="2">
    <citation type="submission" date="2019-10" db="EMBL/GenBank/DDBJ databases">
        <title>A de novo genome assembly of a pear dwarfing rootstock.</title>
        <authorList>
            <person name="Wang F."/>
            <person name="Wang J."/>
            <person name="Li S."/>
            <person name="Zhang Y."/>
            <person name="Fang M."/>
            <person name="Ma L."/>
            <person name="Zhao Y."/>
            <person name="Jiang S."/>
        </authorList>
    </citation>
    <scope>NUCLEOTIDE SEQUENCE [LARGE SCALE GENOMIC DNA]</scope>
</reference>
<dbReference type="EMBL" id="SMOL01000695">
    <property type="protein sequence ID" value="KAB2601484.1"/>
    <property type="molecule type" value="Genomic_DNA"/>
</dbReference>
<dbReference type="PANTHER" id="PTHR48007:SF39">
    <property type="entry name" value="PROTEIN KINASE DOMAIN-CONTAINING PROTEIN"/>
    <property type="match status" value="1"/>
</dbReference>
<dbReference type="InterPro" id="IPR001611">
    <property type="entry name" value="Leu-rich_rpt"/>
</dbReference>
<dbReference type="PANTHER" id="PTHR48007">
    <property type="entry name" value="LEUCINE-RICH REPEAT RECEPTOR-LIKE PROTEIN KINASE PXC1"/>
    <property type="match status" value="1"/>
</dbReference>
<dbReference type="OrthoDB" id="676979at2759"/>
<dbReference type="Gene3D" id="3.80.10.10">
    <property type="entry name" value="Ribonuclease Inhibitor"/>
    <property type="match status" value="1"/>
</dbReference>
<dbReference type="InterPro" id="IPR046959">
    <property type="entry name" value="PRK1-6/SRF4-like"/>
</dbReference>
<organism evidence="1 2">
    <name type="scientific">Pyrus ussuriensis x Pyrus communis</name>
    <dbReference type="NCBI Taxonomy" id="2448454"/>
    <lineage>
        <taxon>Eukaryota</taxon>
        <taxon>Viridiplantae</taxon>
        <taxon>Streptophyta</taxon>
        <taxon>Embryophyta</taxon>
        <taxon>Tracheophyta</taxon>
        <taxon>Spermatophyta</taxon>
        <taxon>Magnoliopsida</taxon>
        <taxon>eudicotyledons</taxon>
        <taxon>Gunneridae</taxon>
        <taxon>Pentapetalae</taxon>
        <taxon>rosids</taxon>
        <taxon>fabids</taxon>
        <taxon>Rosales</taxon>
        <taxon>Rosaceae</taxon>
        <taxon>Amygdaloideae</taxon>
        <taxon>Maleae</taxon>
        <taxon>Pyrus</taxon>
    </lineage>
</organism>
<sequence>MLQFRGGQTGPRFAGWGGFKGNSLSSQILDFSGLLNLKSLFLNDNNFSGVFPSSISDLHRLKVVILVGNKIFGKIPISLLRLRLLYVLYLQDNRFIGPILPLNQTSLRFYNVSINQLSGEIPVTPTLILFNASSLGVLSYRGSADGLQSGGFAQGVGGGAGKGHNRKYIQGGDGVWVYRYSEAAEGHEVPEDGRV</sequence>
<dbReference type="Pfam" id="PF00560">
    <property type="entry name" value="LRR_1"/>
    <property type="match status" value="1"/>
</dbReference>
<gene>
    <name evidence="1" type="ORF">D8674_002489</name>
</gene>
<keyword evidence="2" id="KW-1185">Reference proteome</keyword>
<evidence type="ECO:0000313" key="2">
    <source>
        <dbReference type="Proteomes" id="UP000327157"/>
    </source>
</evidence>
<protein>
    <submittedName>
        <fullName evidence="1">Uncharacterized protein</fullName>
    </submittedName>
</protein>
<dbReference type="AlphaFoldDB" id="A0A5N5FT87"/>
<reference evidence="1 2" key="3">
    <citation type="submission" date="2019-11" db="EMBL/GenBank/DDBJ databases">
        <title>A de novo genome assembly of a pear dwarfing rootstock.</title>
        <authorList>
            <person name="Wang F."/>
            <person name="Wang J."/>
            <person name="Li S."/>
            <person name="Zhang Y."/>
            <person name="Fang M."/>
            <person name="Ma L."/>
            <person name="Zhao Y."/>
            <person name="Jiang S."/>
        </authorList>
    </citation>
    <scope>NUCLEOTIDE SEQUENCE [LARGE SCALE GENOMIC DNA]</scope>
    <source>
        <strain evidence="1">S2</strain>
        <tissue evidence="1">Leaf</tissue>
    </source>
</reference>
<name>A0A5N5FT87_9ROSA</name>
<comment type="caution">
    <text evidence="1">The sequence shown here is derived from an EMBL/GenBank/DDBJ whole genome shotgun (WGS) entry which is preliminary data.</text>
</comment>
<dbReference type="SUPFAM" id="SSF52058">
    <property type="entry name" value="L domain-like"/>
    <property type="match status" value="1"/>
</dbReference>
<dbReference type="InterPro" id="IPR032675">
    <property type="entry name" value="LRR_dom_sf"/>
</dbReference>
<dbReference type="Proteomes" id="UP000327157">
    <property type="component" value="Chromosome 10"/>
</dbReference>
<proteinExistence type="predicted"/>